<dbReference type="RefSeq" id="WP_344958722.1">
    <property type="nucleotide sequence ID" value="NZ_BAAAZG010000080.1"/>
</dbReference>
<dbReference type="EMBL" id="BAAAZG010000080">
    <property type="protein sequence ID" value="GAA4104357.1"/>
    <property type="molecule type" value="Genomic_DNA"/>
</dbReference>
<evidence type="ECO:0000256" key="2">
    <source>
        <dbReference type="SAM" id="Phobius"/>
    </source>
</evidence>
<proteinExistence type="predicted"/>
<protein>
    <submittedName>
        <fullName evidence="3">Uncharacterized protein</fullName>
    </submittedName>
</protein>
<gene>
    <name evidence="3" type="ORF">GCM10022214_83340</name>
</gene>
<keyword evidence="2" id="KW-0812">Transmembrane</keyword>
<name>A0ABP7X4H8_9ACTN</name>
<reference evidence="4" key="1">
    <citation type="journal article" date="2019" name="Int. J. Syst. Evol. Microbiol.">
        <title>The Global Catalogue of Microorganisms (GCM) 10K type strain sequencing project: providing services to taxonomists for standard genome sequencing and annotation.</title>
        <authorList>
            <consortium name="The Broad Institute Genomics Platform"/>
            <consortium name="The Broad Institute Genome Sequencing Center for Infectious Disease"/>
            <person name="Wu L."/>
            <person name="Ma J."/>
        </authorList>
    </citation>
    <scope>NUCLEOTIDE SEQUENCE [LARGE SCALE GENOMIC DNA]</scope>
    <source>
        <strain evidence="4">JCM 16702</strain>
    </source>
</reference>
<organism evidence="3 4">
    <name type="scientific">Actinomadura miaoliensis</name>
    <dbReference type="NCBI Taxonomy" id="430685"/>
    <lineage>
        <taxon>Bacteria</taxon>
        <taxon>Bacillati</taxon>
        <taxon>Actinomycetota</taxon>
        <taxon>Actinomycetes</taxon>
        <taxon>Streptosporangiales</taxon>
        <taxon>Thermomonosporaceae</taxon>
        <taxon>Actinomadura</taxon>
    </lineage>
</organism>
<sequence>MSDQMFKEAFERIADRAEPVEGLAERALRRARRRRAAMLSGAALGTAAAVAVPIALLNVGGRAGPAPRPQTAVTAPGLPSNSPAEAEVVRACMRNGPPIGPSQKPEPQLGGPADYRLLVSQKVGRETVALVGGDRGFVLCARETKRNFEPPLFHPWPNTTGKGLGSFAGEGRVDVISSLTSAAGTGRDLHHLVAGRIKPDVARVVVTWDRGRTVNATIQNGFFLARVDSRIVKTGPGAWSDRDERVLSVEGFGRDGVSRFLVKAPNKGVQAFRPGDCPSENGPSNFLCQGFVPR</sequence>
<keyword evidence="4" id="KW-1185">Reference proteome</keyword>
<evidence type="ECO:0000313" key="4">
    <source>
        <dbReference type="Proteomes" id="UP001500683"/>
    </source>
</evidence>
<keyword evidence="2" id="KW-0472">Membrane</keyword>
<keyword evidence="2" id="KW-1133">Transmembrane helix</keyword>
<feature type="transmembrane region" description="Helical" evidence="2">
    <location>
        <begin position="36"/>
        <end position="57"/>
    </location>
</feature>
<evidence type="ECO:0000256" key="1">
    <source>
        <dbReference type="SAM" id="MobiDB-lite"/>
    </source>
</evidence>
<evidence type="ECO:0000313" key="3">
    <source>
        <dbReference type="EMBL" id="GAA4104357.1"/>
    </source>
</evidence>
<comment type="caution">
    <text evidence="3">The sequence shown here is derived from an EMBL/GenBank/DDBJ whole genome shotgun (WGS) entry which is preliminary data.</text>
</comment>
<accession>A0ABP7X4H8</accession>
<feature type="region of interest" description="Disordered" evidence="1">
    <location>
        <begin position="62"/>
        <end position="82"/>
    </location>
</feature>
<dbReference type="Proteomes" id="UP001500683">
    <property type="component" value="Unassembled WGS sequence"/>
</dbReference>